<keyword evidence="1" id="KW-0805">Transcription regulation</keyword>
<dbReference type="Pfam" id="PF13412">
    <property type="entry name" value="HTH_24"/>
    <property type="match status" value="1"/>
</dbReference>
<evidence type="ECO:0000313" key="5">
    <source>
        <dbReference type="EMBL" id="MDP1520994.1"/>
    </source>
</evidence>
<dbReference type="SUPFAM" id="SSF54909">
    <property type="entry name" value="Dimeric alpha+beta barrel"/>
    <property type="match status" value="1"/>
</dbReference>
<evidence type="ECO:0000256" key="1">
    <source>
        <dbReference type="ARBA" id="ARBA00023015"/>
    </source>
</evidence>
<dbReference type="InterPro" id="IPR000485">
    <property type="entry name" value="AsnC-type_HTH_dom"/>
</dbReference>
<keyword evidence="2" id="KW-0238">DNA-binding</keyword>
<accession>A0AAW8B457</accession>
<evidence type="ECO:0000313" key="6">
    <source>
        <dbReference type="Proteomes" id="UP001178354"/>
    </source>
</evidence>
<dbReference type="SUPFAM" id="SSF46785">
    <property type="entry name" value="Winged helix' DNA-binding domain"/>
    <property type="match status" value="1"/>
</dbReference>
<dbReference type="PROSITE" id="PS50956">
    <property type="entry name" value="HTH_ASNC_2"/>
    <property type="match status" value="1"/>
</dbReference>
<evidence type="ECO:0000259" key="4">
    <source>
        <dbReference type="PROSITE" id="PS50956"/>
    </source>
</evidence>
<keyword evidence="3" id="KW-0804">Transcription</keyword>
<keyword evidence="6" id="KW-1185">Reference proteome</keyword>
<name>A0AAW8B457_9GAMM</name>
<evidence type="ECO:0000256" key="2">
    <source>
        <dbReference type="ARBA" id="ARBA00023125"/>
    </source>
</evidence>
<organism evidence="5 6">
    <name type="scientific">Porticoccus litoralis</name>
    <dbReference type="NCBI Taxonomy" id="434086"/>
    <lineage>
        <taxon>Bacteria</taxon>
        <taxon>Pseudomonadati</taxon>
        <taxon>Pseudomonadota</taxon>
        <taxon>Gammaproteobacteria</taxon>
        <taxon>Cellvibrionales</taxon>
        <taxon>Porticoccaceae</taxon>
        <taxon>Porticoccus</taxon>
    </lineage>
</organism>
<dbReference type="RefSeq" id="WP_305170608.1">
    <property type="nucleotide sequence ID" value="NZ_JAUUUU010000004.1"/>
</dbReference>
<dbReference type="GO" id="GO:0043200">
    <property type="term" value="P:response to amino acid"/>
    <property type="evidence" value="ECO:0007669"/>
    <property type="project" value="TreeGrafter"/>
</dbReference>
<reference evidence="5" key="1">
    <citation type="journal article" date="2010" name="Int. J. Syst. Evol. Microbiol.">
        <title>Porticoccus litoralis gen. nov., sp. nov., a gammaproteobacterium isolated from the Yellow Sea.</title>
        <authorList>
            <person name="Oh H.M."/>
            <person name="Kim H."/>
            <person name="Kim K.M."/>
            <person name="Min G.S."/>
            <person name="Cho J.C."/>
        </authorList>
    </citation>
    <scope>NUCLEOTIDE SEQUENCE</scope>
    <source>
        <strain evidence="5">DSM 25064</strain>
    </source>
</reference>
<comment type="caution">
    <text evidence="5">The sequence shown here is derived from an EMBL/GenBank/DDBJ whole genome shotgun (WGS) entry which is preliminary data.</text>
</comment>
<sequence>MAPDLDQRLLDLLRNNSRESIANLAIKLGVSRATVKQHMDTLERRKIIEGYTIRYHPQHLQQISAYLMIEIAPKLAGNIVRRMEKMSAVESLFSISGNYDLLAVVSCANTRELDQAIDMIASLDGVEKTLTSIVLGAKFQR</sequence>
<dbReference type="InterPro" id="IPR011008">
    <property type="entry name" value="Dimeric_a/b-barrel"/>
</dbReference>
<dbReference type="Gene3D" id="1.10.10.10">
    <property type="entry name" value="Winged helix-like DNA-binding domain superfamily/Winged helix DNA-binding domain"/>
    <property type="match status" value="1"/>
</dbReference>
<dbReference type="PRINTS" id="PR00033">
    <property type="entry name" value="HTHASNC"/>
</dbReference>
<dbReference type="InterPro" id="IPR019887">
    <property type="entry name" value="Tscrpt_reg_AsnC/Lrp_C"/>
</dbReference>
<dbReference type="GO" id="GO:0043565">
    <property type="term" value="F:sequence-specific DNA binding"/>
    <property type="evidence" value="ECO:0007669"/>
    <property type="project" value="InterPro"/>
</dbReference>
<dbReference type="InterPro" id="IPR036388">
    <property type="entry name" value="WH-like_DNA-bd_sf"/>
</dbReference>
<dbReference type="PANTHER" id="PTHR30154:SF53">
    <property type="entry name" value="HTH-TYPE TRANSCRIPTIONAL REGULATOR LRPC"/>
    <property type="match status" value="1"/>
</dbReference>
<dbReference type="EMBL" id="JAUUUU010000004">
    <property type="protein sequence ID" value="MDP1520994.1"/>
    <property type="molecule type" value="Genomic_DNA"/>
</dbReference>
<feature type="domain" description="HTH asnC-type" evidence="4">
    <location>
        <begin position="4"/>
        <end position="67"/>
    </location>
</feature>
<dbReference type="AlphaFoldDB" id="A0AAW8B457"/>
<dbReference type="Proteomes" id="UP001178354">
    <property type="component" value="Unassembled WGS sequence"/>
</dbReference>
<dbReference type="Gene3D" id="3.30.70.920">
    <property type="match status" value="1"/>
</dbReference>
<dbReference type="PANTHER" id="PTHR30154">
    <property type="entry name" value="LEUCINE-RESPONSIVE REGULATORY PROTEIN"/>
    <property type="match status" value="1"/>
</dbReference>
<dbReference type="InterPro" id="IPR019888">
    <property type="entry name" value="Tscrpt_reg_AsnC-like"/>
</dbReference>
<dbReference type="SMART" id="SM00344">
    <property type="entry name" value="HTH_ASNC"/>
    <property type="match status" value="1"/>
</dbReference>
<gene>
    <name evidence="5" type="ORF">Q8A57_08440</name>
</gene>
<evidence type="ECO:0000256" key="3">
    <source>
        <dbReference type="ARBA" id="ARBA00023163"/>
    </source>
</evidence>
<dbReference type="GO" id="GO:0005829">
    <property type="term" value="C:cytosol"/>
    <property type="evidence" value="ECO:0007669"/>
    <property type="project" value="TreeGrafter"/>
</dbReference>
<dbReference type="Pfam" id="PF01037">
    <property type="entry name" value="AsnC_trans_reg"/>
    <property type="match status" value="1"/>
</dbReference>
<protein>
    <submittedName>
        <fullName evidence="5">Lrp/AsnC family transcriptional regulator</fullName>
    </submittedName>
</protein>
<proteinExistence type="predicted"/>
<reference evidence="5" key="2">
    <citation type="submission" date="2023-08" db="EMBL/GenBank/DDBJ databases">
        <authorList>
            <person name="Luo J."/>
        </authorList>
    </citation>
    <scope>NUCLEOTIDE SEQUENCE</scope>
    <source>
        <strain evidence="5">DSM 25064</strain>
    </source>
</reference>
<dbReference type="InterPro" id="IPR036390">
    <property type="entry name" value="WH_DNA-bd_sf"/>
</dbReference>